<accession>A0A1W0A434</accession>
<dbReference type="Gene3D" id="3.40.50.880">
    <property type="match status" value="1"/>
</dbReference>
<protein>
    <recommendedName>
        <fullName evidence="3 8">folate gamma-glutamyl hydrolase</fullName>
        <ecNumber evidence="3 8">3.4.19.9</ecNumber>
    </recommendedName>
</protein>
<reference evidence="10 11" key="1">
    <citation type="journal article" date="2014" name="Genome Biol. Evol.">
        <title>The secreted proteins of Achlya hypogyna and Thraustotheca clavata identify the ancestral oomycete secretome and reveal gene acquisitions by horizontal gene transfer.</title>
        <authorList>
            <person name="Misner I."/>
            <person name="Blouin N."/>
            <person name="Leonard G."/>
            <person name="Richards T.A."/>
            <person name="Lane C.E."/>
        </authorList>
    </citation>
    <scope>NUCLEOTIDE SEQUENCE [LARGE SCALE GENOMIC DNA]</scope>
    <source>
        <strain evidence="10 11">ATCC 34112</strain>
    </source>
</reference>
<evidence type="ECO:0000256" key="8">
    <source>
        <dbReference type="PROSITE-ProRule" id="PRU00607"/>
    </source>
</evidence>
<evidence type="ECO:0000256" key="1">
    <source>
        <dbReference type="ARBA" id="ARBA00004239"/>
    </source>
</evidence>
<dbReference type="Proteomes" id="UP000243217">
    <property type="component" value="Unassembled WGS sequence"/>
</dbReference>
<gene>
    <name evidence="10" type="ORF">THRCLA_20732</name>
</gene>
<keyword evidence="9" id="KW-0812">Transmembrane</keyword>
<dbReference type="GO" id="GO:0005576">
    <property type="term" value="C:extracellular region"/>
    <property type="evidence" value="ECO:0007669"/>
    <property type="project" value="UniProtKB-SubCell"/>
</dbReference>
<dbReference type="InterPro" id="IPR015527">
    <property type="entry name" value="Pept_C26_g-glut_hydrolase"/>
</dbReference>
<evidence type="ECO:0000256" key="9">
    <source>
        <dbReference type="SAM" id="Phobius"/>
    </source>
</evidence>
<dbReference type="PROSITE" id="PS51273">
    <property type="entry name" value="GATASE_TYPE_1"/>
    <property type="match status" value="1"/>
</dbReference>
<dbReference type="PANTHER" id="PTHR11315:SF0">
    <property type="entry name" value="FOLATE GAMMA-GLUTAMYL HYDROLASE"/>
    <property type="match status" value="1"/>
</dbReference>
<keyword evidence="11" id="KW-1185">Reference proteome</keyword>
<keyword evidence="5" id="KW-0732">Signal</keyword>
<evidence type="ECO:0000256" key="3">
    <source>
        <dbReference type="ARBA" id="ARBA00012886"/>
    </source>
</evidence>
<evidence type="ECO:0000256" key="7">
    <source>
        <dbReference type="PIRSR" id="PIRSR615527-1"/>
    </source>
</evidence>
<evidence type="ECO:0000313" key="10">
    <source>
        <dbReference type="EMBL" id="OQS05043.1"/>
    </source>
</evidence>
<sequence>MADETTLPILAKSKPHRSFRCGLIIGILGFVGLMAFVSTNSKPFLLNKDAEPIATVHPIIGVLSHPIAQDEAIYTNQEYIAASYVKWIESAGGRVVRIPFTASKEELRRIVMSVNGVLFPGGDPDPNEQAKYLYDLAIEVNRNGTYFPLWGTCLGFEWLVQLTSNNLKILDPVDAQDVSSAISYTNEESRLFSFSPSFDALTKAPLSAYFHHLGITTEHFLATESLSSFYKATATSLDRNGVEYIAAIEAKEYPIYGIQFHPEKNPYELGELANGNVYGTINHSYEAIMAAQAFSHFFIREAKKNHHRFPTTDEEIKSILWNQATTNAMYPALESIYAFDPVN</sequence>
<feature type="active site" description="Proton donor" evidence="7">
    <location>
        <position position="261"/>
    </location>
</feature>
<evidence type="ECO:0000256" key="6">
    <source>
        <dbReference type="ARBA" id="ARBA00022801"/>
    </source>
</evidence>
<evidence type="ECO:0000313" key="11">
    <source>
        <dbReference type="Proteomes" id="UP000243217"/>
    </source>
</evidence>
<dbReference type="PROSITE" id="PS51275">
    <property type="entry name" value="PEPTIDASE_C26_GGH"/>
    <property type="match status" value="1"/>
</dbReference>
<feature type="transmembrane region" description="Helical" evidence="9">
    <location>
        <begin position="21"/>
        <end position="38"/>
    </location>
</feature>
<dbReference type="GO" id="GO:0046900">
    <property type="term" value="P:tetrahydrofolylpolyglutamate metabolic process"/>
    <property type="evidence" value="ECO:0007669"/>
    <property type="project" value="TreeGrafter"/>
</dbReference>
<evidence type="ECO:0000256" key="5">
    <source>
        <dbReference type="ARBA" id="ARBA00022729"/>
    </source>
</evidence>
<proteinExistence type="inferred from homology"/>
<comment type="similarity">
    <text evidence="2">Belongs to the peptidase C26 family.</text>
</comment>
<dbReference type="SUPFAM" id="SSF52317">
    <property type="entry name" value="Class I glutamine amidotransferase-like"/>
    <property type="match status" value="1"/>
</dbReference>
<keyword evidence="4" id="KW-0964">Secreted</keyword>
<dbReference type="STRING" id="74557.A0A1W0A434"/>
<keyword evidence="9" id="KW-0472">Membrane</keyword>
<dbReference type="AlphaFoldDB" id="A0A1W0A434"/>
<name>A0A1W0A434_9STRA</name>
<dbReference type="EC" id="3.4.19.9" evidence="3 8"/>
<dbReference type="InterPro" id="IPR029062">
    <property type="entry name" value="Class_I_gatase-like"/>
</dbReference>
<feature type="active site" description="Nucleophile" evidence="7 8">
    <location>
        <position position="153"/>
    </location>
</feature>
<dbReference type="GO" id="GO:0005773">
    <property type="term" value="C:vacuole"/>
    <property type="evidence" value="ECO:0007669"/>
    <property type="project" value="TreeGrafter"/>
</dbReference>
<dbReference type="EMBL" id="JNBS01000514">
    <property type="protein sequence ID" value="OQS05043.1"/>
    <property type="molecule type" value="Genomic_DNA"/>
</dbReference>
<feature type="active site" evidence="8">
    <location>
        <position position="261"/>
    </location>
</feature>
<dbReference type="PANTHER" id="PTHR11315">
    <property type="entry name" value="PROTEASE FAMILY C26 GAMMA-GLUTAMYL HYDROLASE"/>
    <property type="match status" value="1"/>
</dbReference>
<keyword evidence="6 8" id="KW-0378">Hydrolase</keyword>
<comment type="catalytic activity">
    <reaction evidence="8">
        <text>(6S)-5,6,7,8-tetrahydrofolyl-(gamma-L-Glu)(n) + (n-1) H2O = (6S)-5,6,7,8-tetrahydrofolate + (n-1) L-glutamate</text>
        <dbReference type="Rhea" id="RHEA:56784"/>
        <dbReference type="Rhea" id="RHEA-COMP:14738"/>
        <dbReference type="ChEBI" id="CHEBI:15377"/>
        <dbReference type="ChEBI" id="CHEBI:29985"/>
        <dbReference type="ChEBI" id="CHEBI:57453"/>
        <dbReference type="ChEBI" id="CHEBI:141005"/>
        <dbReference type="EC" id="3.4.19.9"/>
    </reaction>
</comment>
<keyword evidence="9" id="KW-1133">Transmembrane helix</keyword>
<dbReference type="GO" id="GO:0034722">
    <property type="term" value="F:gamma-glutamyl-peptidase activity"/>
    <property type="evidence" value="ECO:0007669"/>
    <property type="project" value="UniProtKB-UniRule"/>
</dbReference>
<organism evidence="10 11">
    <name type="scientific">Thraustotheca clavata</name>
    <dbReference type="NCBI Taxonomy" id="74557"/>
    <lineage>
        <taxon>Eukaryota</taxon>
        <taxon>Sar</taxon>
        <taxon>Stramenopiles</taxon>
        <taxon>Oomycota</taxon>
        <taxon>Saprolegniomycetes</taxon>
        <taxon>Saprolegniales</taxon>
        <taxon>Achlyaceae</taxon>
        <taxon>Thraustotheca</taxon>
    </lineage>
</organism>
<dbReference type="Pfam" id="PF07722">
    <property type="entry name" value="Peptidase_C26"/>
    <property type="match status" value="1"/>
</dbReference>
<comment type="caution">
    <text evidence="10">The sequence shown here is derived from an EMBL/GenBank/DDBJ whole genome shotgun (WGS) entry which is preliminary data.</text>
</comment>
<dbReference type="OrthoDB" id="64220at2759"/>
<comment type="subcellular location">
    <subcellularLocation>
        <location evidence="1">Secreted</location>
        <location evidence="1">Extracellular space</location>
    </subcellularLocation>
</comment>
<evidence type="ECO:0000256" key="4">
    <source>
        <dbReference type="ARBA" id="ARBA00022525"/>
    </source>
</evidence>
<dbReference type="InterPro" id="IPR011697">
    <property type="entry name" value="Peptidase_C26"/>
</dbReference>
<evidence type="ECO:0000256" key="2">
    <source>
        <dbReference type="ARBA" id="ARBA00011083"/>
    </source>
</evidence>